<dbReference type="GO" id="GO:0003700">
    <property type="term" value="F:DNA-binding transcription factor activity"/>
    <property type="evidence" value="ECO:0007669"/>
    <property type="project" value="TreeGrafter"/>
</dbReference>
<sequence>MKTIGQRIKERRLELKLSQRSLGKRAGVAHVTISQWERDETSPRGDNLFKLAEALSVEPGWIIRGDGSDDIEPDKVAIVLTHQQRQLIDLFEKLPVSEKEQHLKNLEQRVKECDETFSDLLRTKSKKEILEIIKNLDID</sequence>
<dbReference type="EMBL" id="JNGI01000048">
    <property type="protein sequence ID" value="KNC93640.1"/>
    <property type="molecule type" value="Genomic_DNA"/>
</dbReference>
<dbReference type="Pfam" id="PF01381">
    <property type="entry name" value="HTH_3"/>
    <property type="match status" value="1"/>
</dbReference>
<dbReference type="OrthoDB" id="9791537at2"/>
<evidence type="ECO:0000313" key="4">
    <source>
        <dbReference type="EMBL" id="KNC93640.1"/>
    </source>
</evidence>
<evidence type="ECO:0000256" key="1">
    <source>
        <dbReference type="ARBA" id="ARBA00023125"/>
    </source>
</evidence>
<dbReference type="InterPro" id="IPR010982">
    <property type="entry name" value="Lambda_DNA-bd_dom_sf"/>
</dbReference>
<keyword evidence="2" id="KW-0175">Coiled coil</keyword>
<keyword evidence="5" id="KW-1185">Reference proteome</keyword>
<dbReference type="PATRIC" id="fig|379893.4.peg.3819"/>
<dbReference type="Gene3D" id="1.10.260.40">
    <property type="entry name" value="lambda repressor-like DNA-binding domains"/>
    <property type="match status" value="1"/>
</dbReference>
<name>A0A0L0GWW2_9ENTR</name>
<protein>
    <submittedName>
        <fullName evidence="4">DNA-binding protein</fullName>
    </submittedName>
</protein>
<feature type="domain" description="HTH cro/C1-type" evidence="3">
    <location>
        <begin position="8"/>
        <end position="62"/>
    </location>
</feature>
<organism evidence="4 5">
    <name type="scientific">Trabulsiella odontotermitis</name>
    <dbReference type="NCBI Taxonomy" id="379893"/>
    <lineage>
        <taxon>Bacteria</taxon>
        <taxon>Pseudomonadati</taxon>
        <taxon>Pseudomonadota</taxon>
        <taxon>Gammaproteobacteria</taxon>
        <taxon>Enterobacterales</taxon>
        <taxon>Enterobacteriaceae</taxon>
        <taxon>Trabulsiella</taxon>
    </lineage>
</organism>
<dbReference type="NCBIfam" id="NF007257">
    <property type="entry name" value="PRK09706.1"/>
    <property type="match status" value="1"/>
</dbReference>
<gene>
    <name evidence="4" type="ORF">GM31_18845</name>
</gene>
<evidence type="ECO:0000256" key="2">
    <source>
        <dbReference type="SAM" id="Coils"/>
    </source>
</evidence>
<dbReference type="InterPro" id="IPR001387">
    <property type="entry name" value="Cro/C1-type_HTH"/>
</dbReference>
<dbReference type="SMART" id="SM00530">
    <property type="entry name" value="HTH_XRE"/>
    <property type="match status" value="1"/>
</dbReference>
<dbReference type="AlphaFoldDB" id="A0A0L0GWW2"/>
<dbReference type="InterPro" id="IPR050807">
    <property type="entry name" value="TransReg_Diox_bact_type"/>
</dbReference>
<dbReference type="Proteomes" id="UP000037393">
    <property type="component" value="Unassembled WGS sequence"/>
</dbReference>
<dbReference type="SUPFAM" id="SSF47413">
    <property type="entry name" value="lambda repressor-like DNA-binding domains"/>
    <property type="match status" value="1"/>
</dbReference>
<accession>A0A0L0GWW2</accession>
<dbReference type="PROSITE" id="PS50943">
    <property type="entry name" value="HTH_CROC1"/>
    <property type="match status" value="1"/>
</dbReference>
<evidence type="ECO:0000259" key="3">
    <source>
        <dbReference type="PROSITE" id="PS50943"/>
    </source>
</evidence>
<keyword evidence="1 4" id="KW-0238">DNA-binding</keyword>
<reference evidence="4 5" key="1">
    <citation type="journal article" date="2015" name="Appl. Environ. Microbiol.">
        <title>The Enterobacterium Trabulsiella odontotermitis Presents Novel Adaptations Related to Its Association with Fungus-Growing Termites.</title>
        <authorList>
            <person name="Sapountzis P."/>
            <person name="Gruntjes T."/>
            <person name="Otani S."/>
            <person name="Estevez J."/>
            <person name="da Costa R.R."/>
            <person name="Plunkett G.3rd."/>
            <person name="Perna N.T."/>
            <person name="Poulsen M."/>
        </authorList>
    </citation>
    <scope>NUCLEOTIDE SEQUENCE [LARGE SCALE GENOMIC DNA]</scope>
    <source>
        <strain evidence="4 5">12</strain>
    </source>
</reference>
<dbReference type="GO" id="GO:0005829">
    <property type="term" value="C:cytosol"/>
    <property type="evidence" value="ECO:0007669"/>
    <property type="project" value="TreeGrafter"/>
</dbReference>
<dbReference type="GO" id="GO:0003677">
    <property type="term" value="F:DNA binding"/>
    <property type="evidence" value="ECO:0007669"/>
    <property type="project" value="UniProtKB-KW"/>
</dbReference>
<evidence type="ECO:0000313" key="5">
    <source>
        <dbReference type="Proteomes" id="UP000037393"/>
    </source>
</evidence>
<feature type="coiled-coil region" evidence="2">
    <location>
        <begin position="96"/>
        <end position="123"/>
    </location>
</feature>
<dbReference type="RefSeq" id="WP_049856962.1">
    <property type="nucleotide sequence ID" value="NZ_JNGI01000048.1"/>
</dbReference>
<proteinExistence type="predicted"/>
<dbReference type="CDD" id="cd00093">
    <property type="entry name" value="HTH_XRE"/>
    <property type="match status" value="1"/>
</dbReference>
<comment type="caution">
    <text evidence="4">The sequence shown here is derived from an EMBL/GenBank/DDBJ whole genome shotgun (WGS) entry which is preliminary data.</text>
</comment>
<dbReference type="PANTHER" id="PTHR46797">
    <property type="entry name" value="HTH-TYPE TRANSCRIPTIONAL REGULATOR"/>
    <property type="match status" value="1"/>
</dbReference>
<dbReference type="PANTHER" id="PTHR46797:SF1">
    <property type="entry name" value="METHYLPHOSPHONATE SYNTHASE"/>
    <property type="match status" value="1"/>
</dbReference>